<dbReference type="Proteomes" id="UP000308600">
    <property type="component" value="Unassembled WGS sequence"/>
</dbReference>
<accession>A0ACD3ANM1</accession>
<name>A0ACD3ANM1_9AGAR</name>
<organism evidence="1 2">
    <name type="scientific">Pluteus cervinus</name>
    <dbReference type="NCBI Taxonomy" id="181527"/>
    <lineage>
        <taxon>Eukaryota</taxon>
        <taxon>Fungi</taxon>
        <taxon>Dikarya</taxon>
        <taxon>Basidiomycota</taxon>
        <taxon>Agaricomycotina</taxon>
        <taxon>Agaricomycetes</taxon>
        <taxon>Agaricomycetidae</taxon>
        <taxon>Agaricales</taxon>
        <taxon>Pluteineae</taxon>
        <taxon>Pluteaceae</taxon>
        <taxon>Pluteus</taxon>
    </lineage>
</organism>
<gene>
    <name evidence="1" type="ORF">BDN72DRAFT_859576</name>
</gene>
<proteinExistence type="predicted"/>
<dbReference type="EMBL" id="ML208392">
    <property type="protein sequence ID" value="TFK66844.1"/>
    <property type="molecule type" value="Genomic_DNA"/>
</dbReference>
<protein>
    <submittedName>
        <fullName evidence="1">Uncharacterized protein</fullName>
    </submittedName>
</protein>
<evidence type="ECO:0000313" key="1">
    <source>
        <dbReference type="EMBL" id="TFK66844.1"/>
    </source>
</evidence>
<sequence length="1196" mass="128919">MDHPHQQQQHLYQHHQHPSTSYFTASNPSSAHSSPQVYATELDMYTPTNTSMGHGYMPTANPYPPSRPARIQQKSTSFSALQVSTSTSQSSSDQDASEPTARPSNAHVHAQFHSQSVPLPGPMQTSNSTSSTSSSMADGSSYQQRAESMAPGATNYAKSTPGLSRGLGRPLTPEEEARLAHLDRLKYFLATAPSRWDQAASASSSSLAPGPSMDGSPNSMDTLSLSLAGPQSNHSQAPPHPCLNRFLLPSQEYVTCVLWNGLYHITGTDIVRALVFRFEAFGRPVKNMKKFEEGVFSDLRNLKPGIDATLEDPKSQFLDLLFKYQCIRTQKKQKVFYWFSVPHDRLFLDALERDLKREKMGLEPTTHILGEPAESFTYDPKRSLYEQFSKAAGKNEGEGEFEAAVRRAIEEGGGNPDLSGMDGTNSGAGTEDSEGISDVDDSMGMNVNPATGMEEDTKRPTGPSANVLSMFTLFEGSPTYKQRRKKSAKVPSGLSASSLPRKDSLDDPRGRYLERGRGYPSDRLSHSVSVSRERMLGLPGGLVDEFGNAISHHGDGLNAVDMFLKQARGELNPADRVDVKPRPQSSLGEVSGYYAEPMSYGNGMIAHQIQRTRSHDDLHRHTYPASANSMSSGYTTTTLTQAGGSFDGPGSAGVGKMKVYVCSLMSCGRMFKRMEHLKRHLRTHTMERPYTCPHCAKRFSRSDNLSQHVRTHIRPDGTPMSLATRWDDHAMDADAGIDGGDESTGSVSEDADDDDLQAYAHGGMYGPHHQNGEGIGLGLTGANFHLANSGYPGNVDVQMCEVEVHGGEVTEVHGDEEGLIMRTSGPGMAPVAGGSGGYYSAPATTTNASFATAATNNNGMEYGNETQWATVRHGSPAFSNVSVPSPPIGNIALRSNRPSLTGPPPGYMRPSSSSHSTHSNSSSTASSVYGDDYATSMSAPSHKQAFDHAALYNASVIESAAGAVRRHRSMTPSVAREPRRPMTATSAEFGHMVHGNPANTNVGGGRAYHPYAYGHSSASHSRANSAQSSPSVYPIPLSGEYPAPHPHARRSESRNSSLGSGLQEQMMMNMSLNSNESGNGGEVYGHQNAGPNSSNSTAAAAGGGPNVYGEEIYRTESPAPFPSQTASPAPYTTELPAHYTSDGYTTQSQQQQYNKSSPPYAMGNTTTAVQHQHQSHHQYGQGVDTSYYHQPQHVTL</sequence>
<reference evidence="1 2" key="1">
    <citation type="journal article" date="2019" name="Nat. Ecol. Evol.">
        <title>Megaphylogeny resolves global patterns of mushroom evolution.</title>
        <authorList>
            <person name="Varga T."/>
            <person name="Krizsan K."/>
            <person name="Foldi C."/>
            <person name="Dima B."/>
            <person name="Sanchez-Garcia M."/>
            <person name="Sanchez-Ramirez S."/>
            <person name="Szollosi G.J."/>
            <person name="Szarkandi J.G."/>
            <person name="Papp V."/>
            <person name="Albert L."/>
            <person name="Andreopoulos W."/>
            <person name="Angelini C."/>
            <person name="Antonin V."/>
            <person name="Barry K.W."/>
            <person name="Bougher N.L."/>
            <person name="Buchanan P."/>
            <person name="Buyck B."/>
            <person name="Bense V."/>
            <person name="Catcheside P."/>
            <person name="Chovatia M."/>
            <person name="Cooper J."/>
            <person name="Damon W."/>
            <person name="Desjardin D."/>
            <person name="Finy P."/>
            <person name="Geml J."/>
            <person name="Haridas S."/>
            <person name="Hughes K."/>
            <person name="Justo A."/>
            <person name="Karasinski D."/>
            <person name="Kautmanova I."/>
            <person name="Kiss B."/>
            <person name="Kocsube S."/>
            <person name="Kotiranta H."/>
            <person name="LaButti K.M."/>
            <person name="Lechner B.E."/>
            <person name="Liimatainen K."/>
            <person name="Lipzen A."/>
            <person name="Lukacs Z."/>
            <person name="Mihaltcheva S."/>
            <person name="Morgado L.N."/>
            <person name="Niskanen T."/>
            <person name="Noordeloos M.E."/>
            <person name="Ohm R.A."/>
            <person name="Ortiz-Santana B."/>
            <person name="Ovrebo C."/>
            <person name="Racz N."/>
            <person name="Riley R."/>
            <person name="Savchenko A."/>
            <person name="Shiryaev A."/>
            <person name="Soop K."/>
            <person name="Spirin V."/>
            <person name="Szebenyi C."/>
            <person name="Tomsovsky M."/>
            <person name="Tulloss R.E."/>
            <person name="Uehling J."/>
            <person name="Grigoriev I.V."/>
            <person name="Vagvolgyi C."/>
            <person name="Papp T."/>
            <person name="Martin F.M."/>
            <person name="Miettinen O."/>
            <person name="Hibbett D.S."/>
            <person name="Nagy L.G."/>
        </authorList>
    </citation>
    <scope>NUCLEOTIDE SEQUENCE [LARGE SCALE GENOMIC DNA]</scope>
    <source>
        <strain evidence="1 2">NL-1719</strain>
    </source>
</reference>
<keyword evidence="2" id="KW-1185">Reference proteome</keyword>
<evidence type="ECO:0000313" key="2">
    <source>
        <dbReference type="Proteomes" id="UP000308600"/>
    </source>
</evidence>